<sequence>MAKKINDIPSIVVKEIVFNNEKRLEFNKDDIVLLVGPNNVGKSRTLKDLRGDLNESSKPKLLVKDVKYESIGFSEEQLRDYFERNITKSSYGGYNVFLDDNDSFTFNDHNFINIENEKIFYKAMFSFLSTENRLGLTKPIKFNFEIDKQNLKIMEKLDTDSESINSLNKAINLGFQKSVEVYEDYLDGNMVKKYKIGESNEIASIIESNKRDSLSKLKQFEDLHNQGDGIRNAVAILASLIVNEHSLFLIDEPETFLHPPQAKILGKNIVRLSTDKQVFISTHNIDFIRGVLEEDSSRVKIIKIDRHDNDNTFSLINNDSISDISNDKNLKYTNILNGLFYNQVILCENESDCKFYSAILEYEESVIYQNSLFCAVGGKEQFKKIVPLLKELNIEYKIIADIDLISNRESLKQLLSSIESQCYKKIEEQHKQFLESFEMEINSQVKTQETIKNEIKQVFNDEKYMSPQAAERIKTILRDVSSLKLLKSGGKNIIPQGECVALFNEIKEFLTEHNVFILECGEIERLVPEIKGHGNTWVEKTFTKYRDIDNDVYAEARRFISNIFKKINTTSKETLIVSRD</sequence>
<dbReference type="Proteomes" id="UP000700800">
    <property type="component" value="Unassembled WGS sequence"/>
</dbReference>
<dbReference type="PANTHER" id="PTHR43581">
    <property type="entry name" value="ATP/GTP PHOSPHATASE"/>
    <property type="match status" value="1"/>
</dbReference>
<dbReference type="InterPro" id="IPR003593">
    <property type="entry name" value="AAA+_ATPase"/>
</dbReference>
<dbReference type="AlphaFoldDB" id="A0A927XA55"/>
<comment type="caution">
    <text evidence="2">The sequence shown here is derived from an EMBL/GenBank/DDBJ whole genome shotgun (WGS) entry which is preliminary data.</text>
</comment>
<dbReference type="SMART" id="SM00382">
    <property type="entry name" value="AAA"/>
    <property type="match status" value="1"/>
</dbReference>
<gene>
    <name evidence="2" type="ORF">E7156_02600</name>
</gene>
<feature type="domain" description="AAA+ ATPase" evidence="1">
    <location>
        <begin position="28"/>
        <end position="306"/>
    </location>
</feature>
<reference evidence="2" key="1">
    <citation type="submission" date="2019-04" db="EMBL/GenBank/DDBJ databases">
        <title>Evolution of Biomass-Degrading Anaerobic Consortia Revealed by Metagenomics.</title>
        <authorList>
            <person name="Peng X."/>
        </authorList>
    </citation>
    <scope>NUCLEOTIDE SEQUENCE</scope>
    <source>
        <strain evidence="2">SIG195</strain>
    </source>
</reference>
<dbReference type="GO" id="GO:0016887">
    <property type="term" value="F:ATP hydrolysis activity"/>
    <property type="evidence" value="ECO:0007669"/>
    <property type="project" value="InterPro"/>
</dbReference>
<dbReference type="PANTHER" id="PTHR43581:SF4">
    <property type="entry name" value="ATP_GTP PHOSPHATASE"/>
    <property type="match status" value="1"/>
</dbReference>
<dbReference type="InterPro" id="IPR003959">
    <property type="entry name" value="ATPase_AAA_core"/>
</dbReference>
<proteinExistence type="predicted"/>
<dbReference type="Gene3D" id="3.40.50.300">
    <property type="entry name" value="P-loop containing nucleotide triphosphate hydrolases"/>
    <property type="match status" value="1"/>
</dbReference>
<dbReference type="InterPro" id="IPR034139">
    <property type="entry name" value="TOPRIM_OLD"/>
</dbReference>
<dbReference type="InterPro" id="IPR027417">
    <property type="entry name" value="P-loop_NTPase"/>
</dbReference>
<dbReference type="Pfam" id="PF20469">
    <property type="entry name" value="OLD-like_TOPRIM"/>
    <property type="match status" value="1"/>
</dbReference>
<organism evidence="2 3">
    <name type="scientific">Streptococcus gallolyticus</name>
    <dbReference type="NCBI Taxonomy" id="315405"/>
    <lineage>
        <taxon>Bacteria</taxon>
        <taxon>Bacillati</taxon>
        <taxon>Bacillota</taxon>
        <taxon>Bacilli</taxon>
        <taxon>Lactobacillales</taxon>
        <taxon>Streptococcaceae</taxon>
        <taxon>Streptococcus</taxon>
    </lineage>
</organism>
<dbReference type="SUPFAM" id="SSF52540">
    <property type="entry name" value="P-loop containing nucleoside triphosphate hydrolases"/>
    <property type="match status" value="1"/>
</dbReference>
<accession>A0A927XA55</accession>
<evidence type="ECO:0000313" key="3">
    <source>
        <dbReference type="Proteomes" id="UP000700800"/>
    </source>
</evidence>
<protein>
    <submittedName>
        <fullName evidence="2">ATPase</fullName>
    </submittedName>
</protein>
<dbReference type="EMBL" id="SVAF01000005">
    <property type="protein sequence ID" value="MBE6164202.1"/>
    <property type="molecule type" value="Genomic_DNA"/>
</dbReference>
<dbReference type="InterPro" id="IPR051396">
    <property type="entry name" value="Bact_Antivir_Def_Nuclease"/>
</dbReference>
<dbReference type="Pfam" id="PF13304">
    <property type="entry name" value="AAA_21"/>
    <property type="match status" value="1"/>
</dbReference>
<evidence type="ECO:0000313" key="2">
    <source>
        <dbReference type="EMBL" id="MBE6164202.1"/>
    </source>
</evidence>
<name>A0A927XA55_9STRE</name>
<dbReference type="GO" id="GO:0005524">
    <property type="term" value="F:ATP binding"/>
    <property type="evidence" value="ECO:0007669"/>
    <property type="project" value="InterPro"/>
</dbReference>
<evidence type="ECO:0000259" key="1">
    <source>
        <dbReference type="SMART" id="SM00382"/>
    </source>
</evidence>